<dbReference type="EMBL" id="WVTA01000009">
    <property type="protein sequence ID" value="KAK3207237.1"/>
    <property type="molecule type" value="Genomic_DNA"/>
</dbReference>
<proteinExistence type="predicted"/>
<evidence type="ECO:0000313" key="2">
    <source>
        <dbReference type="EMBL" id="KAK3207237.1"/>
    </source>
</evidence>
<dbReference type="Proteomes" id="UP001280581">
    <property type="component" value="Unassembled WGS sequence"/>
</dbReference>
<comment type="caution">
    <text evidence="2">The sequence shown here is derived from an EMBL/GenBank/DDBJ whole genome shotgun (WGS) entry which is preliminary data.</text>
</comment>
<sequence length="395" mass="43872">MEVRTLDPVSAKLAIQLQLDDVCDILRESEVGSDEYAAFEAMQISFQEIAQVLEGQCIALSMLRREHDARLEFEKLVQEERQAVDDHNEALRLDGLESTALGTSPGDLGNPIDTSTGAEEKSDSIFQKGYLDTEELIGPLQNYPSIFDSDNNGYGNPSWVTGRVSAAPFIPRAGPSKGKGKAKADAIGDRSSHGVCSACMEQHPRFDLLELACKRKDETTSHAYCRTCLNDLFESSLTDTTLFPPRCCRVSIRLSACMHLLPAKLIQRCEEKEVELATANPVCRCGAEFCYLCAKRWKTCGCDQWHEDRLLSNAPPADDRPRQIAMPEEEEMFEENPVNDVFNDMSMRLAAVADGFAINYQDEGSHSEDGGGAAMIVEDLNRKSPDEVRQMLKIF</sequence>
<evidence type="ECO:0000313" key="3">
    <source>
        <dbReference type="Proteomes" id="UP001280581"/>
    </source>
</evidence>
<organism evidence="2 3">
    <name type="scientific">Pseudopithomyces chartarum</name>
    <dbReference type="NCBI Taxonomy" id="1892770"/>
    <lineage>
        <taxon>Eukaryota</taxon>
        <taxon>Fungi</taxon>
        <taxon>Dikarya</taxon>
        <taxon>Ascomycota</taxon>
        <taxon>Pezizomycotina</taxon>
        <taxon>Dothideomycetes</taxon>
        <taxon>Pleosporomycetidae</taxon>
        <taxon>Pleosporales</taxon>
        <taxon>Massarineae</taxon>
        <taxon>Didymosphaeriaceae</taxon>
        <taxon>Pseudopithomyces</taxon>
    </lineage>
</organism>
<gene>
    <name evidence="2" type="ORF">GRF29_103g279961</name>
</gene>
<evidence type="ECO:0008006" key="4">
    <source>
        <dbReference type="Google" id="ProtNLM"/>
    </source>
</evidence>
<accession>A0AAN6LW84</accession>
<name>A0AAN6LW84_9PLEO</name>
<reference evidence="2 3" key="1">
    <citation type="submission" date="2021-02" db="EMBL/GenBank/DDBJ databases">
        <title>Genome assembly of Pseudopithomyces chartarum.</title>
        <authorList>
            <person name="Jauregui R."/>
            <person name="Singh J."/>
            <person name="Voisey C."/>
        </authorList>
    </citation>
    <scope>NUCLEOTIDE SEQUENCE [LARGE SCALE GENOMIC DNA]</scope>
    <source>
        <strain evidence="2 3">AGR01</strain>
    </source>
</reference>
<feature type="region of interest" description="Disordered" evidence="1">
    <location>
        <begin position="96"/>
        <end position="121"/>
    </location>
</feature>
<keyword evidence="3" id="KW-1185">Reference proteome</keyword>
<evidence type="ECO:0000256" key="1">
    <source>
        <dbReference type="SAM" id="MobiDB-lite"/>
    </source>
</evidence>
<dbReference type="Gene3D" id="1.20.120.1750">
    <property type="match status" value="1"/>
</dbReference>
<protein>
    <recommendedName>
        <fullName evidence="4">RING-type domain-containing protein</fullName>
    </recommendedName>
</protein>
<dbReference type="AlphaFoldDB" id="A0AAN6LW84"/>